<dbReference type="RefSeq" id="WP_175550040.1">
    <property type="nucleotide sequence ID" value="NZ_FQUM01000012.1"/>
</dbReference>
<feature type="chain" id="PRO_5012047680" evidence="1">
    <location>
        <begin position="19"/>
        <end position="247"/>
    </location>
</feature>
<name>A0A1M5FE32_9BACT</name>
<evidence type="ECO:0000313" key="4">
    <source>
        <dbReference type="Proteomes" id="UP000184164"/>
    </source>
</evidence>
<evidence type="ECO:0000259" key="2">
    <source>
        <dbReference type="Pfam" id="PF09603"/>
    </source>
</evidence>
<reference evidence="3 4" key="1">
    <citation type="submission" date="2016-11" db="EMBL/GenBank/DDBJ databases">
        <authorList>
            <person name="Jaros S."/>
            <person name="Januszkiewicz K."/>
            <person name="Wedrychowicz H."/>
        </authorList>
    </citation>
    <scope>NUCLEOTIDE SEQUENCE [LARGE SCALE GENOMIC DNA]</scope>
    <source>
        <strain evidence="3 4">DSM 26910</strain>
    </source>
</reference>
<accession>A0A1M5FE32</accession>
<feature type="signal peptide" evidence="1">
    <location>
        <begin position="1"/>
        <end position="18"/>
    </location>
</feature>
<proteinExistence type="predicted"/>
<gene>
    <name evidence="3" type="ORF">SAMN05444274_11224</name>
</gene>
<dbReference type="PROSITE" id="PS51257">
    <property type="entry name" value="PROKAR_LIPOPROTEIN"/>
    <property type="match status" value="1"/>
</dbReference>
<keyword evidence="1" id="KW-0732">Signal</keyword>
<dbReference type="Pfam" id="PF09603">
    <property type="entry name" value="Fib_succ_major"/>
    <property type="match status" value="1"/>
</dbReference>
<dbReference type="AlphaFoldDB" id="A0A1M5FE32"/>
<evidence type="ECO:0000256" key="1">
    <source>
        <dbReference type="SAM" id="SignalP"/>
    </source>
</evidence>
<dbReference type="InterPro" id="IPR011871">
    <property type="entry name" value="Fib_succ_major"/>
</dbReference>
<feature type="domain" description="Fibrobacter succinogenes major paralogous" evidence="2">
    <location>
        <begin position="36"/>
        <end position="246"/>
    </location>
</feature>
<dbReference type="NCBIfam" id="TIGR02145">
    <property type="entry name" value="Fib_succ_major"/>
    <property type="match status" value="1"/>
</dbReference>
<keyword evidence="4" id="KW-1185">Reference proteome</keyword>
<dbReference type="STRING" id="1484053.SAMN05444274_11224"/>
<organism evidence="3 4">
    <name type="scientific">Mariniphaga anaerophila</name>
    <dbReference type="NCBI Taxonomy" id="1484053"/>
    <lineage>
        <taxon>Bacteria</taxon>
        <taxon>Pseudomonadati</taxon>
        <taxon>Bacteroidota</taxon>
        <taxon>Bacteroidia</taxon>
        <taxon>Marinilabiliales</taxon>
        <taxon>Prolixibacteraceae</taxon>
        <taxon>Mariniphaga</taxon>
    </lineage>
</organism>
<dbReference type="Proteomes" id="UP000184164">
    <property type="component" value="Unassembled WGS sequence"/>
</dbReference>
<evidence type="ECO:0000313" key="3">
    <source>
        <dbReference type="EMBL" id="SHF89795.1"/>
    </source>
</evidence>
<protein>
    <submittedName>
        <fullName evidence="3">Major paralogous domain-containing protein</fullName>
    </submittedName>
</protein>
<sequence length="247" mass="27538">MKFVVPFSIIFLFVVACAKTNGTFVDKRDGKEYQWIKIGDDIWMAENLAFLPSVDSAREASLEQKKYYVFGYAGDSADSAKTFQTYLWNDSLVVPYEKYGVMYNWAALVDDDTADGGSLRGVCPCGWHVPTDEEWMALEIALGMNPAEVEVIGQRNSGFLGYQLKANYGWDNNGNGIDSVSFKALPAGEVFGGVGFLHEGERSTFWTATPGLFGTTVWTRSVYCCEFGIVRVERDKMDGFSLRCVKD</sequence>
<dbReference type="EMBL" id="FQUM01000012">
    <property type="protein sequence ID" value="SHF89795.1"/>
    <property type="molecule type" value="Genomic_DNA"/>
</dbReference>